<dbReference type="GO" id="GO:0004222">
    <property type="term" value="F:metalloendopeptidase activity"/>
    <property type="evidence" value="ECO:0007669"/>
    <property type="project" value="TreeGrafter"/>
</dbReference>
<dbReference type="EMBL" id="CP003059">
    <property type="protein sequence ID" value="AEP36509.1"/>
    <property type="molecule type" value="Genomic_DNA"/>
</dbReference>
<dbReference type="OrthoDB" id="9795421at2"/>
<reference key="1">
    <citation type="submission" date="2011-09" db="EMBL/GenBank/DDBJ databases">
        <title>Genomic characterization of the Taylorella genus.</title>
        <authorList>
            <person name="Hebert L."/>
            <person name="Moumen B."/>
            <person name="Pons N."/>
            <person name="Duquesne F."/>
            <person name="Breuil M.-F."/>
            <person name="Goux D."/>
            <person name="Batto J.-M."/>
            <person name="Renault P."/>
            <person name="Laugier C."/>
            <person name="Petry S."/>
        </authorList>
    </citation>
    <scope>NUCLEOTIDE SEQUENCE</scope>
    <source>
        <strain>MCE3</strain>
    </source>
</reference>
<dbReference type="STRING" id="1008459.TASI_0738"/>
<feature type="domain" description="LysM" evidence="3">
    <location>
        <begin position="37"/>
        <end position="81"/>
    </location>
</feature>
<dbReference type="eggNOG" id="COG1388">
    <property type="taxonomic scope" value="Bacteria"/>
</dbReference>
<dbReference type="InterPro" id="IPR018392">
    <property type="entry name" value="LysM"/>
</dbReference>
<dbReference type="CDD" id="cd12797">
    <property type="entry name" value="M23_peptidase"/>
    <property type="match status" value="1"/>
</dbReference>
<feature type="chain" id="PRO_5003467058" evidence="2">
    <location>
        <begin position="28"/>
        <end position="229"/>
    </location>
</feature>
<dbReference type="AlphaFoldDB" id="G4Q9H2"/>
<dbReference type="RefSeq" id="WP_014111406.1">
    <property type="nucleotide sequence ID" value="NC_016043.1"/>
</dbReference>
<evidence type="ECO:0000256" key="1">
    <source>
        <dbReference type="ARBA" id="ARBA00038420"/>
    </source>
</evidence>
<accession>G4Q9H2</accession>
<dbReference type="Pfam" id="PF01551">
    <property type="entry name" value="Peptidase_M23"/>
    <property type="match status" value="1"/>
</dbReference>
<dbReference type="HOGENOM" id="CLU_029425_0_4_4"/>
<dbReference type="eggNOG" id="COG4942">
    <property type="taxonomic scope" value="Bacteria"/>
</dbReference>
<dbReference type="Proteomes" id="UP000009284">
    <property type="component" value="Chromosome"/>
</dbReference>
<evidence type="ECO:0000313" key="5">
    <source>
        <dbReference type="Proteomes" id="UP000009284"/>
    </source>
</evidence>
<reference evidence="4 5" key="2">
    <citation type="journal article" date="2012" name="PLoS ONE">
        <title>Genomic characterization of the taylorella genus.</title>
        <authorList>
            <person name="Hebert L."/>
            <person name="Moumen B."/>
            <person name="Pons N."/>
            <person name="Duquesne F."/>
            <person name="Breuil M.F."/>
            <person name="Goux D."/>
            <person name="Batto J.M."/>
            <person name="Laugier C."/>
            <person name="Renault P."/>
            <person name="Petry S."/>
        </authorList>
    </citation>
    <scope>NUCLEOTIDE SEQUENCE [LARGE SCALE GENOMIC DNA]</scope>
    <source>
        <strain evidence="4 5">MCE3</strain>
    </source>
</reference>
<dbReference type="PROSITE" id="PS51782">
    <property type="entry name" value="LYSM"/>
    <property type="match status" value="1"/>
</dbReference>
<dbReference type="SUPFAM" id="SSF51261">
    <property type="entry name" value="Duplicated hybrid motif"/>
    <property type="match status" value="1"/>
</dbReference>
<name>G4Q9H2_TAYAM</name>
<dbReference type="Pfam" id="PF01476">
    <property type="entry name" value="LysM"/>
    <property type="match status" value="1"/>
</dbReference>
<dbReference type="InterPro" id="IPR016047">
    <property type="entry name" value="M23ase_b-sheet_dom"/>
</dbReference>
<dbReference type="PROSITE" id="PS51257">
    <property type="entry name" value="PROKAR_LIPOPROTEIN"/>
    <property type="match status" value="1"/>
</dbReference>
<evidence type="ECO:0000313" key="4">
    <source>
        <dbReference type="EMBL" id="AEP36509.1"/>
    </source>
</evidence>
<dbReference type="KEGG" id="tas:TASI_0738"/>
<keyword evidence="2" id="KW-0732">Signal</keyword>
<gene>
    <name evidence="4" type="ordered locus">TASI_0738</name>
</gene>
<evidence type="ECO:0000259" key="3">
    <source>
        <dbReference type="PROSITE" id="PS51782"/>
    </source>
</evidence>
<sequence>MLLNKQSKLLTVLFVSLLAACTTSQNAPVDDYNQGFPPHTVQRGETLSLIARKYNTTVEELARLNNINDISRIFPGQVLRISAKSHIRKTVGGKGSSGSDPVTIGRASDAGLIDWTKPTAGRVIANYTNETRGIDFGGSIGDPILSAADGTVSYTGNGIRGMGNLILIAHKKSFISAYAHTDKILVKEGQKVKKGQQIATLGSSDTTSPKLHFEIRRDGKPVNPAAYLP</sequence>
<keyword evidence="4" id="KW-0449">Lipoprotein</keyword>
<dbReference type="InterPro" id="IPR050570">
    <property type="entry name" value="Cell_wall_metabolism_enzyme"/>
</dbReference>
<dbReference type="PANTHER" id="PTHR21666">
    <property type="entry name" value="PEPTIDASE-RELATED"/>
    <property type="match status" value="1"/>
</dbReference>
<dbReference type="InterPro" id="IPR036779">
    <property type="entry name" value="LysM_dom_sf"/>
</dbReference>
<keyword evidence="5" id="KW-1185">Reference proteome</keyword>
<dbReference type="Gene3D" id="2.70.70.10">
    <property type="entry name" value="Glucose Permease (Domain IIA)"/>
    <property type="match status" value="1"/>
</dbReference>
<feature type="signal peptide" evidence="2">
    <location>
        <begin position="1"/>
        <end position="27"/>
    </location>
</feature>
<proteinExistence type="inferred from homology"/>
<comment type="similarity">
    <text evidence="1">Belongs to the E.coli NlpD/Haemophilus LppB family.</text>
</comment>
<dbReference type="InterPro" id="IPR011055">
    <property type="entry name" value="Dup_hybrid_motif"/>
</dbReference>
<protein>
    <submittedName>
        <fullName evidence="4">Lipoprotein NlpD</fullName>
    </submittedName>
</protein>
<dbReference type="CDD" id="cd00118">
    <property type="entry name" value="LysM"/>
    <property type="match status" value="1"/>
</dbReference>
<dbReference type="SMART" id="SM00257">
    <property type="entry name" value="LysM"/>
    <property type="match status" value="1"/>
</dbReference>
<organism evidence="4 5">
    <name type="scientific">Taylorella asinigenitalis (strain MCE3)</name>
    <dbReference type="NCBI Taxonomy" id="1008459"/>
    <lineage>
        <taxon>Bacteria</taxon>
        <taxon>Pseudomonadati</taxon>
        <taxon>Pseudomonadota</taxon>
        <taxon>Betaproteobacteria</taxon>
        <taxon>Burkholderiales</taxon>
        <taxon>Alcaligenaceae</taxon>
        <taxon>Taylorella</taxon>
    </lineage>
</organism>
<dbReference type="PANTHER" id="PTHR21666:SF263">
    <property type="entry name" value="MUREIN HYDROLASE ACTIVATOR NLPD"/>
    <property type="match status" value="1"/>
</dbReference>
<dbReference type="Gene3D" id="3.10.350.10">
    <property type="entry name" value="LysM domain"/>
    <property type="match status" value="1"/>
</dbReference>
<evidence type="ECO:0000256" key="2">
    <source>
        <dbReference type="SAM" id="SignalP"/>
    </source>
</evidence>